<sequence>MNLLNSIWKFFSIYQTRKIRVIHLLILLLVITQIIISNWMEIAKTGVIVDQGYQFYCTWLHIIIGISLFFLALYFIINCMKNRGIHYFFPYLFGDLSQIKKDFKLLSHLKLPGSSANGIATSVQGLGLGALFLVVSSGLIWLLLWLQNAPLANEAKNIHKMLTGLIEIYIVGHGSMGLLHFILWHKHH</sequence>
<feature type="transmembrane region" description="Helical" evidence="6">
    <location>
        <begin position="59"/>
        <end position="77"/>
    </location>
</feature>
<dbReference type="Pfam" id="PF01292">
    <property type="entry name" value="Ni_hydr_CYTB"/>
    <property type="match status" value="1"/>
</dbReference>
<accession>A0A0N0Z7J3</accession>
<protein>
    <submittedName>
        <fullName evidence="8">Putative membrane protein</fullName>
    </submittedName>
</protein>
<evidence type="ECO:0000313" key="8">
    <source>
        <dbReference type="EMBL" id="KPD02247.1"/>
    </source>
</evidence>
<evidence type="ECO:0000256" key="5">
    <source>
        <dbReference type="ARBA" id="ARBA00023136"/>
    </source>
</evidence>
<dbReference type="GO" id="GO:0022904">
    <property type="term" value="P:respiratory electron transport chain"/>
    <property type="evidence" value="ECO:0007669"/>
    <property type="project" value="InterPro"/>
</dbReference>
<evidence type="ECO:0000313" key="9">
    <source>
        <dbReference type="Proteomes" id="UP000053226"/>
    </source>
</evidence>
<evidence type="ECO:0000259" key="7">
    <source>
        <dbReference type="Pfam" id="PF01292"/>
    </source>
</evidence>
<feature type="transmembrane region" description="Helical" evidence="6">
    <location>
        <begin position="126"/>
        <end position="146"/>
    </location>
</feature>
<dbReference type="OrthoDB" id="6588368at2"/>
<feature type="domain" description="Cytochrome b561 bacterial/Ni-hydrogenase" evidence="7">
    <location>
        <begin position="16"/>
        <end position="184"/>
    </location>
</feature>
<dbReference type="InterPro" id="IPR016174">
    <property type="entry name" value="Di-haem_cyt_TM"/>
</dbReference>
<evidence type="ECO:0000256" key="6">
    <source>
        <dbReference type="SAM" id="Phobius"/>
    </source>
</evidence>
<dbReference type="GO" id="GO:0009055">
    <property type="term" value="F:electron transfer activity"/>
    <property type="evidence" value="ECO:0007669"/>
    <property type="project" value="InterPro"/>
</dbReference>
<dbReference type="EMBL" id="LGAA01000022">
    <property type="protein sequence ID" value="KPD02247.1"/>
    <property type="molecule type" value="Genomic_DNA"/>
</dbReference>
<evidence type="ECO:0000256" key="2">
    <source>
        <dbReference type="ARBA" id="ARBA00022475"/>
    </source>
</evidence>
<keyword evidence="2" id="KW-1003">Cell membrane</keyword>
<dbReference type="Proteomes" id="UP000053226">
    <property type="component" value="Unassembled WGS sequence"/>
</dbReference>
<feature type="transmembrane region" description="Helical" evidence="6">
    <location>
        <begin position="21"/>
        <end position="39"/>
    </location>
</feature>
<evidence type="ECO:0000256" key="3">
    <source>
        <dbReference type="ARBA" id="ARBA00022692"/>
    </source>
</evidence>
<keyword evidence="5 6" id="KW-0472">Membrane</keyword>
<reference evidence="8 9" key="1">
    <citation type="submission" date="2015-07" db="EMBL/GenBank/DDBJ databases">
        <title>ATOL: Assembling a taxonomically balanced genome-scale reconstruction of the evolutionary history of the Enterobacteriaceae.</title>
        <authorList>
            <person name="Plunkett G.III."/>
            <person name="Neeno-Eckwall E.C."/>
            <person name="Glasner J.D."/>
            <person name="Perna N.T."/>
        </authorList>
    </citation>
    <scope>NUCLEOTIDE SEQUENCE [LARGE SCALE GENOMIC DNA]</scope>
    <source>
        <strain evidence="8 9">ATCC 35017</strain>
    </source>
</reference>
<organism evidence="8 9">
    <name type="scientific">Moellerella wisconsensis ATCC 35017</name>
    <dbReference type="NCBI Taxonomy" id="1354267"/>
    <lineage>
        <taxon>Bacteria</taxon>
        <taxon>Pseudomonadati</taxon>
        <taxon>Pseudomonadota</taxon>
        <taxon>Gammaproteobacteria</taxon>
        <taxon>Enterobacterales</taxon>
        <taxon>Morganellaceae</taxon>
        <taxon>Moellerella</taxon>
    </lineage>
</organism>
<keyword evidence="4 6" id="KW-1133">Transmembrane helix</keyword>
<feature type="transmembrane region" description="Helical" evidence="6">
    <location>
        <begin position="166"/>
        <end position="184"/>
    </location>
</feature>
<evidence type="ECO:0000256" key="4">
    <source>
        <dbReference type="ARBA" id="ARBA00022989"/>
    </source>
</evidence>
<dbReference type="AlphaFoldDB" id="A0A0N0Z7J3"/>
<comment type="subcellular location">
    <subcellularLocation>
        <location evidence="1">Cell membrane</location>
        <topology evidence="1">Multi-pass membrane protein</topology>
    </subcellularLocation>
</comment>
<keyword evidence="9" id="KW-1185">Reference proteome</keyword>
<comment type="caution">
    <text evidence="8">The sequence shown here is derived from an EMBL/GenBank/DDBJ whole genome shotgun (WGS) entry which is preliminary data.</text>
</comment>
<dbReference type="SUPFAM" id="SSF81342">
    <property type="entry name" value="Transmembrane di-heme cytochromes"/>
    <property type="match status" value="1"/>
</dbReference>
<proteinExistence type="predicted"/>
<evidence type="ECO:0000256" key="1">
    <source>
        <dbReference type="ARBA" id="ARBA00004651"/>
    </source>
</evidence>
<dbReference type="GO" id="GO:0005886">
    <property type="term" value="C:plasma membrane"/>
    <property type="evidence" value="ECO:0007669"/>
    <property type="project" value="UniProtKB-SubCell"/>
</dbReference>
<keyword evidence="3 6" id="KW-0812">Transmembrane</keyword>
<dbReference type="InterPro" id="IPR011577">
    <property type="entry name" value="Cyt_b561_bac/Ni-Hgenase"/>
</dbReference>
<gene>
    <name evidence="8" type="ORF">M992_2242</name>
</gene>
<name>A0A0N0Z7J3_9GAMM</name>